<dbReference type="PANTHER" id="PTHR46401">
    <property type="entry name" value="GLYCOSYLTRANSFERASE WBBK-RELATED"/>
    <property type="match status" value="1"/>
</dbReference>
<keyword evidence="1 4" id="KW-0808">Transferase</keyword>
<dbReference type="Pfam" id="PF00534">
    <property type="entry name" value="Glycos_transf_1"/>
    <property type="match status" value="1"/>
</dbReference>
<evidence type="ECO:0000256" key="1">
    <source>
        <dbReference type="ARBA" id="ARBA00022679"/>
    </source>
</evidence>
<dbReference type="Proteomes" id="UP000539265">
    <property type="component" value="Unassembled WGS sequence"/>
</dbReference>
<feature type="transmembrane region" description="Helical" evidence="2">
    <location>
        <begin position="124"/>
        <end position="141"/>
    </location>
</feature>
<dbReference type="Gene3D" id="3.40.50.2000">
    <property type="entry name" value="Glycogen Phosphorylase B"/>
    <property type="match status" value="2"/>
</dbReference>
<keyword evidence="2" id="KW-1133">Transmembrane helix</keyword>
<protein>
    <submittedName>
        <fullName evidence="4">Colanic acid biosynthesis glycosyl transferase WcaI</fullName>
    </submittedName>
</protein>
<comment type="caution">
    <text evidence="4">The sequence shown here is derived from an EMBL/GenBank/DDBJ whole genome shotgun (WGS) entry which is preliminary data.</text>
</comment>
<dbReference type="PANTHER" id="PTHR46401:SF2">
    <property type="entry name" value="GLYCOSYLTRANSFERASE WBBK-RELATED"/>
    <property type="match status" value="1"/>
</dbReference>
<dbReference type="OrthoDB" id="9811902at2"/>
<sequence>MNKPARRKSILLLSHNFSPEPTGIGKYNGEMMNWFCNNGYDTTIITTFPYYPFWKVQAPYTNWWYKKEIITYPETGATMTIHRCPIYIPNFPTGKKRMIQDMLLWPSKLWPVLNHILFKKKHDLLITIAPPFHLALMAFLYRRFRGGKVNYHIQDLQIEAARQLNIVVGAKLFRFLYKVEGYILRKSNYVSTISAGMVKKVKGKVDREVLFFPNWADTSFFYPLANRAEVKQKWDFKENDFICLYSGSIGEKQGLESIIQAAKNLRGIEQIKFVIAGTGPYKAELIRLAEEAGLTNVFFFPIQDKENFNAFLNMADIHLIIQKGNAGDLVMPSKLTTILAVGGTCIATAATGTSLYQVISDHNVGIVISSDDNDELASAIKNCLNKNLDEMRQNARAYALKYLNIDNVMNTFLNDVGMV</sequence>
<proteinExistence type="predicted"/>
<keyword evidence="2" id="KW-0472">Membrane</keyword>
<evidence type="ECO:0000256" key="2">
    <source>
        <dbReference type="SAM" id="Phobius"/>
    </source>
</evidence>
<dbReference type="GO" id="GO:0009103">
    <property type="term" value="P:lipopolysaccharide biosynthetic process"/>
    <property type="evidence" value="ECO:0007669"/>
    <property type="project" value="TreeGrafter"/>
</dbReference>
<keyword evidence="5" id="KW-1185">Reference proteome</keyword>
<keyword evidence="2" id="KW-0812">Transmembrane</keyword>
<feature type="domain" description="Glycosyl transferase family 1" evidence="3">
    <location>
        <begin position="227"/>
        <end position="399"/>
    </location>
</feature>
<dbReference type="EMBL" id="JACHWX010000013">
    <property type="protein sequence ID" value="MBB3057489.1"/>
    <property type="molecule type" value="Genomic_DNA"/>
</dbReference>
<organism evidence="4 5">
    <name type="scientific">Mucilaginibacter gotjawali</name>
    <dbReference type="NCBI Taxonomy" id="1550579"/>
    <lineage>
        <taxon>Bacteria</taxon>
        <taxon>Pseudomonadati</taxon>
        <taxon>Bacteroidota</taxon>
        <taxon>Sphingobacteriia</taxon>
        <taxon>Sphingobacteriales</taxon>
        <taxon>Sphingobacteriaceae</taxon>
        <taxon>Mucilaginibacter</taxon>
    </lineage>
</organism>
<dbReference type="RefSeq" id="WP_096353690.1">
    <property type="nucleotide sequence ID" value="NZ_AP017313.1"/>
</dbReference>
<dbReference type="AlphaFoldDB" id="A0A839SLT9"/>
<accession>A0A839SLT9</accession>
<dbReference type="SUPFAM" id="SSF53756">
    <property type="entry name" value="UDP-Glycosyltransferase/glycogen phosphorylase"/>
    <property type="match status" value="1"/>
</dbReference>
<dbReference type="NCBIfam" id="NF007640">
    <property type="entry name" value="PRK10307.1"/>
    <property type="match status" value="1"/>
</dbReference>
<evidence type="ECO:0000259" key="3">
    <source>
        <dbReference type="Pfam" id="PF00534"/>
    </source>
</evidence>
<name>A0A839SLT9_9SPHI</name>
<gene>
    <name evidence="4" type="ORF">FHS11_003923</name>
</gene>
<evidence type="ECO:0000313" key="4">
    <source>
        <dbReference type="EMBL" id="MBB3057489.1"/>
    </source>
</evidence>
<reference evidence="4" key="1">
    <citation type="submission" date="2020-08" db="EMBL/GenBank/DDBJ databases">
        <title>Genomic Encyclopedia of Type Strains, Phase III (KMG-III): the genomes of soil and plant-associated and newly described type strains.</title>
        <authorList>
            <person name="Whitman W."/>
        </authorList>
    </citation>
    <scope>NUCLEOTIDE SEQUENCE [LARGE SCALE GENOMIC DNA]</scope>
    <source>
        <strain evidence="4">CECT 8628</strain>
    </source>
</reference>
<evidence type="ECO:0000313" key="5">
    <source>
        <dbReference type="Proteomes" id="UP000539265"/>
    </source>
</evidence>
<dbReference type="CDD" id="cd03794">
    <property type="entry name" value="GT4_WbuB-like"/>
    <property type="match status" value="1"/>
</dbReference>
<dbReference type="InterPro" id="IPR001296">
    <property type="entry name" value="Glyco_trans_1"/>
</dbReference>
<dbReference type="GO" id="GO:0016757">
    <property type="term" value="F:glycosyltransferase activity"/>
    <property type="evidence" value="ECO:0007669"/>
    <property type="project" value="InterPro"/>
</dbReference>